<comment type="caution">
    <text evidence="1">The sequence shown here is derived from an EMBL/GenBank/DDBJ whole genome shotgun (WGS) entry which is preliminary data.</text>
</comment>
<name>A0ACB8XEQ8_ARCLA</name>
<evidence type="ECO:0000313" key="1">
    <source>
        <dbReference type="EMBL" id="KAI3665432.1"/>
    </source>
</evidence>
<evidence type="ECO:0000313" key="2">
    <source>
        <dbReference type="Proteomes" id="UP001055879"/>
    </source>
</evidence>
<accession>A0ACB8XEQ8</accession>
<sequence>MIVHNHDSSLFALTMTDLYLTKPDTIMASPFYPAMPTPSSLLSAYATLSTSIILFRTIFDQFFPPQLRRYLIEAIRLYWKPKSAKLTLIFEEKDGMTGNHVFDAAEAYLCTMINPDVDRLRITKNVKEKHIKIKFAESEELLDSFNGISLTWKYVRQKPQQRHGGGGDDDLFHGGKRSSGSSFTPETKYIELKFDKKYKDVIINVYLPSVIDKFQELENQKKVVKIHNLQSYDGGPGGYKESVNLDHPSTFDTLAMDPKMKKAIIDDLDLFLMRRDFYKKVGKAWKRGYLLYGPPGTGKSSLIAAMANYLKFDIYDLQLTNVRSDSSLKQMILRTSNRSILVIEDIDCSIQLPDRKGIPPSIFSDVKSVSDPQFSLSGLLNFIDGLWSCCGDERIIIFTTNHKERLDPALLRPGRMDMHILMSYLTFDGFKTLAANYLNIHNHHPSFSEIEELINCIKVTPAEVAEELMKSNDVEAMLEGLVKFLIRKKMGNDETKEGINGGYDEVHEATQAKVVSLI</sequence>
<dbReference type="EMBL" id="CM042064">
    <property type="protein sequence ID" value="KAI3665432.1"/>
    <property type="molecule type" value="Genomic_DNA"/>
</dbReference>
<keyword evidence="2" id="KW-1185">Reference proteome</keyword>
<gene>
    <name evidence="1" type="ORF">L6452_44059</name>
</gene>
<organism evidence="1 2">
    <name type="scientific">Arctium lappa</name>
    <name type="common">Greater burdock</name>
    <name type="synonym">Lappa major</name>
    <dbReference type="NCBI Taxonomy" id="4217"/>
    <lineage>
        <taxon>Eukaryota</taxon>
        <taxon>Viridiplantae</taxon>
        <taxon>Streptophyta</taxon>
        <taxon>Embryophyta</taxon>
        <taxon>Tracheophyta</taxon>
        <taxon>Spermatophyta</taxon>
        <taxon>Magnoliopsida</taxon>
        <taxon>eudicotyledons</taxon>
        <taxon>Gunneridae</taxon>
        <taxon>Pentapetalae</taxon>
        <taxon>asterids</taxon>
        <taxon>campanulids</taxon>
        <taxon>Asterales</taxon>
        <taxon>Asteraceae</taxon>
        <taxon>Carduoideae</taxon>
        <taxon>Cardueae</taxon>
        <taxon>Arctiinae</taxon>
        <taxon>Arctium</taxon>
    </lineage>
</organism>
<protein>
    <submittedName>
        <fullName evidence="1">Uncharacterized protein</fullName>
    </submittedName>
</protein>
<proteinExistence type="predicted"/>
<dbReference type="Proteomes" id="UP001055879">
    <property type="component" value="Linkage Group LG18"/>
</dbReference>
<reference evidence="1 2" key="2">
    <citation type="journal article" date="2022" name="Mol. Ecol. Resour.">
        <title>The genomes of chicory, endive, great burdock and yacon provide insights into Asteraceae paleo-polyploidization history and plant inulin production.</title>
        <authorList>
            <person name="Fan W."/>
            <person name="Wang S."/>
            <person name="Wang H."/>
            <person name="Wang A."/>
            <person name="Jiang F."/>
            <person name="Liu H."/>
            <person name="Zhao H."/>
            <person name="Xu D."/>
            <person name="Zhang Y."/>
        </authorList>
    </citation>
    <scope>NUCLEOTIDE SEQUENCE [LARGE SCALE GENOMIC DNA]</scope>
    <source>
        <strain evidence="2">cv. Niubang</strain>
    </source>
</reference>
<reference evidence="2" key="1">
    <citation type="journal article" date="2022" name="Mol. Ecol. Resour.">
        <title>The genomes of chicory, endive, great burdock and yacon provide insights into Asteraceae palaeo-polyploidization history and plant inulin production.</title>
        <authorList>
            <person name="Fan W."/>
            <person name="Wang S."/>
            <person name="Wang H."/>
            <person name="Wang A."/>
            <person name="Jiang F."/>
            <person name="Liu H."/>
            <person name="Zhao H."/>
            <person name="Xu D."/>
            <person name="Zhang Y."/>
        </authorList>
    </citation>
    <scope>NUCLEOTIDE SEQUENCE [LARGE SCALE GENOMIC DNA]</scope>
    <source>
        <strain evidence="2">cv. Niubang</strain>
    </source>
</reference>